<keyword evidence="2" id="KW-0540">Nuclease</keyword>
<dbReference type="Pfam" id="PF00961">
    <property type="entry name" value="LAGLIDADG_1"/>
    <property type="match status" value="1"/>
</dbReference>
<sequence>MKLFIKFFGCGTVVLRSNLTTPRCDFMIQDITCLFDKILPHFDTYPLLNLKQEDYICFKKCMTIIKLKKHLTTEGLKTIKELNSEMNSNRYK</sequence>
<dbReference type="Gene3D" id="3.10.28.10">
    <property type="entry name" value="Homing endonucleases"/>
    <property type="match status" value="1"/>
</dbReference>
<dbReference type="InterPro" id="IPR004860">
    <property type="entry name" value="LAGLIDADG_dom"/>
</dbReference>
<evidence type="ECO:0000313" key="2">
    <source>
        <dbReference type="EMBL" id="KAF2702364.1"/>
    </source>
</evidence>
<proteinExistence type="predicted"/>
<evidence type="ECO:0000259" key="1">
    <source>
        <dbReference type="Pfam" id="PF00961"/>
    </source>
</evidence>
<dbReference type="OrthoDB" id="5424169at2759"/>
<dbReference type="Proteomes" id="UP000799428">
    <property type="component" value="Unassembled WGS sequence"/>
</dbReference>
<evidence type="ECO:0000313" key="3">
    <source>
        <dbReference type="Proteomes" id="UP000799428"/>
    </source>
</evidence>
<dbReference type="AlphaFoldDB" id="A0A6G1JP10"/>
<dbReference type="PANTHER" id="PTHR36181:SF4">
    <property type="entry name" value="LAGLIDADG ENDONUCLEASE"/>
    <property type="match status" value="1"/>
</dbReference>
<keyword evidence="2" id="KW-0255">Endonuclease</keyword>
<protein>
    <submittedName>
        <fullName evidence="2">Homing endonuclease</fullName>
    </submittedName>
</protein>
<keyword evidence="2" id="KW-0378">Hydrolase</keyword>
<organism evidence="2 3">
    <name type="scientific">Pleomassaria siparia CBS 279.74</name>
    <dbReference type="NCBI Taxonomy" id="1314801"/>
    <lineage>
        <taxon>Eukaryota</taxon>
        <taxon>Fungi</taxon>
        <taxon>Dikarya</taxon>
        <taxon>Ascomycota</taxon>
        <taxon>Pezizomycotina</taxon>
        <taxon>Dothideomycetes</taxon>
        <taxon>Pleosporomycetidae</taxon>
        <taxon>Pleosporales</taxon>
        <taxon>Pleomassariaceae</taxon>
        <taxon>Pleomassaria</taxon>
    </lineage>
</organism>
<reference evidence="2" key="1">
    <citation type="journal article" date="2020" name="Stud. Mycol.">
        <title>101 Dothideomycetes genomes: a test case for predicting lifestyles and emergence of pathogens.</title>
        <authorList>
            <person name="Haridas S."/>
            <person name="Albert R."/>
            <person name="Binder M."/>
            <person name="Bloem J."/>
            <person name="Labutti K."/>
            <person name="Salamov A."/>
            <person name="Andreopoulos B."/>
            <person name="Baker S."/>
            <person name="Barry K."/>
            <person name="Bills G."/>
            <person name="Bluhm B."/>
            <person name="Cannon C."/>
            <person name="Castanera R."/>
            <person name="Culley D."/>
            <person name="Daum C."/>
            <person name="Ezra D."/>
            <person name="Gonzalez J."/>
            <person name="Henrissat B."/>
            <person name="Kuo A."/>
            <person name="Liang C."/>
            <person name="Lipzen A."/>
            <person name="Lutzoni F."/>
            <person name="Magnuson J."/>
            <person name="Mondo S."/>
            <person name="Nolan M."/>
            <person name="Ohm R."/>
            <person name="Pangilinan J."/>
            <person name="Park H.-J."/>
            <person name="Ramirez L."/>
            <person name="Alfaro M."/>
            <person name="Sun H."/>
            <person name="Tritt A."/>
            <person name="Yoshinaga Y."/>
            <person name="Zwiers L.-H."/>
            <person name="Turgeon B."/>
            <person name="Goodwin S."/>
            <person name="Spatafora J."/>
            <person name="Crous P."/>
            <person name="Grigoriev I."/>
        </authorList>
    </citation>
    <scope>NUCLEOTIDE SEQUENCE</scope>
    <source>
        <strain evidence="2">CBS 279.74</strain>
    </source>
</reference>
<accession>A0A6G1JP10</accession>
<feature type="non-terminal residue" evidence="2">
    <location>
        <position position="92"/>
    </location>
</feature>
<dbReference type="SUPFAM" id="SSF55608">
    <property type="entry name" value="Homing endonucleases"/>
    <property type="match status" value="1"/>
</dbReference>
<feature type="domain" description="Homing endonuclease LAGLIDADG" evidence="1">
    <location>
        <begin position="2"/>
        <end position="61"/>
    </location>
</feature>
<dbReference type="GO" id="GO:0004519">
    <property type="term" value="F:endonuclease activity"/>
    <property type="evidence" value="ECO:0007669"/>
    <property type="project" value="UniProtKB-KW"/>
</dbReference>
<dbReference type="InterPro" id="IPR027434">
    <property type="entry name" value="Homing_endonucl"/>
</dbReference>
<dbReference type="EMBL" id="MU005920">
    <property type="protein sequence ID" value="KAF2702364.1"/>
    <property type="molecule type" value="Genomic_DNA"/>
</dbReference>
<dbReference type="GO" id="GO:0005739">
    <property type="term" value="C:mitochondrion"/>
    <property type="evidence" value="ECO:0007669"/>
    <property type="project" value="UniProtKB-ARBA"/>
</dbReference>
<keyword evidence="3" id="KW-1185">Reference proteome</keyword>
<dbReference type="InterPro" id="IPR051289">
    <property type="entry name" value="LAGLIDADG_Endonuclease"/>
</dbReference>
<name>A0A6G1JP10_9PLEO</name>
<dbReference type="PANTHER" id="PTHR36181">
    <property type="entry name" value="INTRON-ENCODED ENDONUCLEASE AI3-RELATED"/>
    <property type="match status" value="1"/>
</dbReference>
<gene>
    <name evidence="2" type="ORF">K504DRAFT_514931</name>
</gene>